<keyword evidence="2" id="KW-1185">Reference proteome</keyword>
<gene>
    <name evidence="1" type="ORF">K503DRAFT_270171</name>
</gene>
<dbReference type="InParanoid" id="A0A1B7MWD7"/>
<dbReference type="EMBL" id="KV448386">
    <property type="protein sequence ID" value="OAX36899.1"/>
    <property type="molecule type" value="Genomic_DNA"/>
</dbReference>
<accession>A0A1B7MWD7</accession>
<protein>
    <submittedName>
        <fullName evidence="1">Uncharacterized protein</fullName>
    </submittedName>
</protein>
<reference evidence="1 2" key="1">
    <citation type="submission" date="2016-06" db="EMBL/GenBank/DDBJ databases">
        <title>Comparative genomics of the ectomycorrhizal sister species Rhizopogon vinicolor and Rhizopogon vesiculosus (Basidiomycota: Boletales) reveals a divergence of the mating type B locus.</title>
        <authorList>
            <consortium name="DOE Joint Genome Institute"/>
            <person name="Mujic A.B."/>
            <person name="Kuo A."/>
            <person name="Tritt A."/>
            <person name="Lipzen A."/>
            <person name="Chen C."/>
            <person name="Johnson J."/>
            <person name="Sharma A."/>
            <person name="Barry K."/>
            <person name="Grigoriev I.V."/>
            <person name="Spatafora J.W."/>
        </authorList>
    </citation>
    <scope>NUCLEOTIDE SEQUENCE [LARGE SCALE GENOMIC DNA]</scope>
    <source>
        <strain evidence="1 2">AM-OR11-026</strain>
    </source>
</reference>
<organism evidence="1 2">
    <name type="scientific">Rhizopogon vinicolor AM-OR11-026</name>
    <dbReference type="NCBI Taxonomy" id="1314800"/>
    <lineage>
        <taxon>Eukaryota</taxon>
        <taxon>Fungi</taxon>
        <taxon>Dikarya</taxon>
        <taxon>Basidiomycota</taxon>
        <taxon>Agaricomycotina</taxon>
        <taxon>Agaricomycetes</taxon>
        <taxon>Agaricomycetidae</taxon>
        <taxon>Boletales</taxon>
        <taxon>Suillineae</taxon>
        <taxon>Rhizopogonaceae</taxon>
        <taxon>Rhizopogon</taxon>
    </lineage>
</organism>
<evidence type="ECO:0000313" key="2">
    <source>
        <dbReference type="Proteomes" id="UP000092154"/>
    </source>
</evidence>
<dbReference type="AlphaFoldDB" id="A0A1B7MWD7"/>
<dbReference type="Proteomes" id="UP000092154">
    <property type="component" value="Unassembled WGS sequence"/>
</dbReference>
<name>A0A1B7MWD7_9AGAM</name>
<proteinExistence type="predicted"/>
<sequence length="73" mass="8307">MLAARSIIFPSFMLKLWEQKNEISSAPYAIGRLSNELNVAPSTAVLMQKEKHDLLPRHTAQESGCRLLIWRAQ</sequence>
<evidence type="ECO:0000313" key="1">
    <source>
        <dbReference type="EMBL" id="OAX36899.1"/>
    </source>
</evidence>